<proteinExistence type="predicted"/>
<name>A0A3B0YQN9_9ZZZZ</name>
<evidence type="ECO:0000313" key="1">
    <source>
        <dbReference type="EMBL" id="VAW71184.1"/>
    </source>
</evidence>
<sequence>MGTLDQDILLGLGEEGESTQVSSAALESHLVALEDRYTALSADASILDKAKIELEMARVKIGLNENEEAATSARQLIDTFIQNSEWELAAEACDTIFLAGKDNALVALGQGIWLAVSYPINPELTLKMLQHVVDDTPDDADGAAVAAAVGVYIVDLRTEGEQHKNLIFFANQLLGAVARRHSDIDSPDKFNFWLEKLQLTDPDKILVRLRNVIDVLVQDDWWFDRDELRQQLPVN</sequence>
<accession>A0A3B0YQN9</accession>
<gene>
    <name evidence="1" type="ORF">MNBD_GAMMA12-3618</name>
</gene>
<dbReference type="AlphaFoldDB" id="A0A3B0YQN9"/>
<dbReference type="EMBL" id="UOFL01000012">
    <property type="protein sequence ID" value="VAW71184.1"/>
    <property type="molecule type" value="Genomic_DNA"/>
</dbReference>
<organism evidence="1">
    <name type="scientific">hydrothermal vent metagenome</name>
    <dbReference type="NCBI Taxonomy" id="652676"/>
    <lineage>
        <taxon>unclassified sequences</taxon>
        <taxon>metagenomes</taxon>
        <taxon>ecological metagenomes</taxon>
    </lineage>
</organism>
<protein>
    <submittedName>
        <fullName evidence="1">Uncharacterized protein</fullName>
    </submittedName>
</protein>
<reference evidence="1" key="1">
    <citation type="submission" date="2018-06" db="EMBL/GenBank/DDBJ databases">
        <authorList>
            <person name="Zhirakovskaya E."/>
        </authorList>
    </citation>
    <scope>NUCLEOTIDE SEQUENCE</scope>
</reference>